<evidence type="ECO:0000313" key="2">
    <source>
        <dbReference type="Proteomes" id="UP000235945"/>
    </source>
</evidence>
<dbReference type="EMBL" id="LGUI01000017">
    <property type="protein sequence ID" value="PNE29782.1"/>
    <property type="molecule type" value="Genomic_DNA"/>
</dbReference>
<evidence type="ECO:0008006" key="3">
    <source>
        <dbReference type="Google" id="ProtNLM"/>
    </source>
</evidence>
<protein>
    <recommendedName>
        <fullName evidence="3">DUF3168 domain-containing protein</fullName>
    </recommendedName>
</protein>
<comment type="caution">
    <text evidence="1">The sequence shown here is derived from an EMBL/GenBank/DDBJ whole genome shotgun (WGS) entry which is preliminary data.</text>
</comment>
<dbReference type="OrthoDB" id="4200544at2"/>
<evidence type="ECO:0000313" key="1">
    <source>
        <dbReference type="EMBL" id="PNE29782.1"/>
    </source>
</evidence>
<keyword evidence="2" id="KW-1185">Reference proteome</keyword>
<dbReference type="AlphaFoldDB" id="A0A2N8NLY8"/>
<reference evidence="2" key="1">
    <citation type="submission" date="2015-07" db="EMBL/GenBank/DDBJ databases">
        <authorList>
            <person name="Graham D.E."/>
            <person name="Giannone R.J."/>
            <person name="Gulvik C.A."/>
            <person name="Hettich R.L."/>
            <person name="Klingeman D.M."/>
            <person name="Mahan K.M."/>
            <person name="Parry R.J."/>
            <person name="Spain J.C."/>
        </authorList>
    </citation>
    <scope>NUCLEOTIDE SEQUENCE [LARGE SCALE GENOMIC DNA]</scope>
    <source>
        <strain evidence="2">ATCC 27428</strain>
    </source>
</reference>
<sequence length="128" mass="14101">MTVDPVEVVVVFLRSVPALPAGSVTGDHVGHQAGQPMIYVEHSGGFRMVRDRMDRADIDISVYHEDRKAAVDLAYRCRQALLEELPGRVVGGAEVLDVEEISSPRYEPDSTSREHMYSGEVALFFVAA</sequence>
<name>A0A2N8NLY8_STREU</name>
<dbReference type="Proteomes" id="UP000235945">
    <property type="component" value="Unassembled WGS sequence"/>
</dbReference>
<proteinExistence type="predicted"/>
<accession>A0A2N8NLY8</accession>
<dbReference type="RefSeq" id="WP_102922221.1">
    <property type="nucleotide sequence ID" value="NZ_LGUI01000017.1"/>
</dbReference>
<organism evidence="1 2">
    <name type="scientific">Streptomyces eurocidicus</name>
    <name type="common">Streptoverticillium eurocidicus</name>
    <dbReference type="NCBI Taxonomy" id="66423"/>
    <lineage>
        <taxon>Bacteria</taxon>
        <taxon>Bacillati</taxon>
        <taxon>Actinomycetota</taxon>
        <taxon>Actinomycetes</taxon>
        <taxon>Kitasatosporales</taxon>
        <taxon>Streptomycetaceae</taxon>
        <taxon>Streptomyces</taxon>
    </lineage>
</organism>
<gene>
    <name evidence="1" type="ORF">AF335_33050</name>
</gene>